<evidence type="ECO:0000256" key="1">
    <source>
        <dbReference type="SAM" id="MobiDB-lite"/>
    </source>
</evidence>
<dbReference type="OrthoDB" id="10402907at2759"/>
<feature type="compositionally biased region" description="Low complexity" evidence="1">
    <location>
        <begin position="198"/>
        <end position="215"/>
    </location>
</feature>
<protein>
    <submittedName>
        <fullName evidence="3">Uncharacterized protein</fullName>
    </submittedName>
</protein>
<feature type="chain" id="PRO_5013275084" evidence="2">
    <location>
        <begin position="22"/>
        <end position="215"/>
    </location>
</feature>
<feature type="region of interest" description="Disordered" evidence="1">
    <location>
        <begin position="195"/>
        <end position="215"/>
    </location>
</feature>
<evidence type="ECO:0000313" key="3">
    <source>
        <dbReference type="EMBL" id="OQV23979.1"/>
    </source>
</evidence>
<sequence length="215" mass="22577">MQTYFLCSIVLLVTVAHVVQGARNPNRTASAGRSAGRTGGTRDERDLKTFMNRVASGKALSCQSDADCGTRGGNRCVTDKLKLCGRDSVANIFKAADDQTCVADKDCQNLSGAKKLTTRCSRGRCDFCGPKVCLEDSDCCTASATGGVQRCAKLSGYPDKRCWNTCTTKADCNSFGNTRSKLACVENICQKRTRKAKAGAAGAPPAAVAPGATPA</sequence>
<organism evidence="3 4">
    <name type="scientific">Hypsibius exemplaris</name>
    <name type="common">Freshwater tardigrade</name>
    <dbReference type="NCBI Taxonomy" id="2072580"/>
    <lineage>
        <taxon>Eukaryota</taxon>
        <taxon>Metazoa</taxon>
        <taxon>Ecdysozoa</taxon>
        <taxon>Tardigrada</taxon>
        <taxon>Eutardigrada</taxon>
        <taxon>Parachela</taxon>
        <taxon>Hypsibioidea</taxon>
        <taxon>Hypsibiidae</taxon>
        <taxon>Hypsibius</taxon>
    </lineage>
</organism>
<comment type="caution">
    <text evidence="3">The sequence shown here is derived from an EMBL/GenBank/DDBJ whole genome shotgun (WGS) entry which is preliminary data.</text>
</comment>
<reference evidence="4" key="1">
    <citation type="submission" date="2017-01" db="EMBL/GenBank/DDBJ databases">
        <title>Comparative genomics of anhydrobiosis in the tardigrade Hypsibius dujardini.</title>
        <authorList>
            <person name="Yoshida Y."/>
            <person name="Koutsovoulos G."/>
            <person name="Laetsch D."/>
            <person name="Stevens L."/>
            <person name="Kumar S."/>
            <person name="Horikawa D."/>
            <person name="Ishino K."/>
            <person name="Komine S."/>
            <person name="Tomita M."/>
            <person name="Blaxter M."/>
            <person name="Arakawa K."/>
        </authorList>
    </citation>
    <scope>NUCLEOTIDE SEQUENCE [LARGE SCALE GENOMIC DNA]</scope>
    <source>
        <strain evidence="4">Z151</strain>
    </source>
</reference>
<dbReference type="EMBL" id="MTYJ01000009">
    <property type="protein sequence ID" value="OQV23979.1"/>
    <property type="molecule type" value="Genomic_DNA"/>
</dbReference>
<evidence type="ECO:0000313" key="4">
    <source>
        <dbReference type="Proteomes" id="UP000192578"/>
    </source>
</evidence>
<dbReference type="AlphaFoldDB" id="A0A1W0X8W6"/>
<proteinExistence type="predicted"/>
<keyword evidence="4" id="KW-1185">Reference proteome</keyword>
<name>A0A1W0X8W6_HYPEX</name>
<keyword evidence="2" id="KW-0732">Signal</keyword>
<gene>
    <name evidence="3" type="ORF">BV898_02325</name>
</gene>
<accession>A0A1W0X8W6</accession>
<evidence type="ECO:0000256" key="2">
    <source>
        <dbReference type="SAM" id="SignalP"/>
    </source>
</evidence>
<feature type="signal peptide" evidence="2">
    <location>
        <begin position="1"/>
        <end position="21"/>
    </location>
</feature>
<dbReference type="Proteomes" id="UP000192578">
    <property type="component" value="Unassembled WGS sequence"/>
</dbReference>